<dbReference type="AlphaFoldDB" id="A0A3M6TB70"/>
<evidence type="ECO:0000259" key="2">
    <source>
        <dbReference type="Pfam" id="PF25298"/>
    </source>
</evidence>
<gene>
    <name evidence="3" type="ORF">pdam_00024704</name>
</gene>
<accession>A0A3M6TB70</accession>
<evidence type="ECO:0000313" key="4">
    <source>
        <dbReference type="Proteomes" id="UP000275408"/>
    </source>
</evidence>
<dbReference type="Pfam" id="PF25298">
    <property type="entry name" value="Baculo_FP_2nd"/>
    <property type="match status" value="1"/>
</dbReference>
<organism evidence="3 4">
    <name type="scientific">Pocillopora damicornis</name>
    <name type="common">Cauliflower coral</name>
    <name type="synonym">Millepora damicornis</name>
    <dbReference type="NCBI Taxonomy" id="46731"/>
    <lineage>
        <taxon>Eukaryota</taxon>
        <taxon>Metazoa</taxon>
        <taxon>Cnidaria</taxon>
        <taxon>Anthozoa</taxon>
        <taxon>Hexacorallia</taxon>
        <taxon>Scleractinia</taxon>
        <taxon>Astrocoeniina</taxon>
        <taxon>Pocilloporidae</taxon>
        <taxon>Pocillopora</taxon>
    </lineage>
</organism>
<keyword evidence="1" id="KW-0175">Coiled coil</keyword>
<evidence type="ECO:0000313" key="3">
    <source>
        <dbReference type="EMBL" id="RMX38635.1"/>
    </source>
</evidence>
<comment type="caution">
    <text evidence="3">The sequence shown here is derived from an EMBL/GenBank/DDBJ whole genome shotgun (WGS) entry which is preliminary data.</text>
</comment>
<proteinExistence type="predicted"/>
<name>A0A3M6TB70_POCDA</name>
<feature type="coiled-coil region" evidence="1">
    <location>
        <begin position="858"/>
        <end position="892"/>
    </location>
</feature>
<dbReference type="EMBL" id="RCHS01003959">
    <property type="protein sequence ID" value="RMX38635.1"/>
    <property type="molecule type" value="Genomic_DNA"/>
</dbReference>
<dbReference type="InterPro" id="IPR057251">
    <property type="entry name" value="FP_C"/>
</dbReference>
<protein>
    <recommendedName>
        <fullName evidence="2">FP protein C-terminal domain-containing protein</fullName>
    </recommendedName>
</protein>
<evidence type="ECO:0000256" key="1">
    <source>
        <dbReference type="SAM" id="Coils"/>
    </source>
</evidence>
<dbReference type="PANTHER" id="PTHR46704:SF9">
    <property type="entry name" value="BHLH DOMAIN-CONTAINING PROTEIN"/>
    <property type="match status" value="1"/>
</dbReference>
<sequence length="1073" mass="121679">MTELVGKFVSHLNEEGLNISDYRSSKLKQRLRGAFGKQLDFCKPSDPSQPELVYSANVEKGEIVESLVSQSDMTDGGLESGVEEIDEQDPRARKDIAHQVYHASKELRNLFLDVKPVLSWPPKADATLVPDMVYNMLAWILTSDTEFSTEWVTSLPNHVHRWILSLGQDLILCVSRGRTKTPKHVPLPITVKSLTGSAELVTLLNRFGHGKGTTHCTNGIVVQRIPLTCAPPPDIQVEEAHPKKRTVTQIATDVIPYHSGHQQGPAAVQININQVIQTIPETTQRARLIDFGWILCQQPLEDSLFALSAEHPQIVFEALHRLQWQQFKGWLVTQGQCTNYIHLRRDEEDVQKVMEVISQRRNPFEMADNLVSLSSGSITSSALKEDLLKAEEKGKSALMSFVQDRLTNSAVGFFETLPRLKLGKFGEVKKTMPWHNCKPYVEYQIVSLIIVILSAVIKQAGEAKRIHFVADQYPSVSIKNIEREKRGRSGQLAVQIRSPQQLCLRQWKKFLANDLNKTNLMEFLADVWGTHQCFAKKIGERALGTKSRAHVINVTQVSRCVGHRALDIVKADEDRRASIHRIGECIPPMREDLRKMEKFVCSLYNDVNCCKVNNMRYKLFCKNQNLQLYQLPPTHAALQKHQQCANYQAYVWKHALDARILKQGPDGQGWRVRGWRALEIDWTDLAPAPESVMELVCCGCRGKCETRRCSCVKNELHCTDVCSCGEECVNCDNTQFGDDEDNSTSSEEEDDLLDTKNIASIAMETCNATSIALLVRTDKVKVVRNSKHFEALPQINEKKTKQQPFPTVFFGVSPTSNDSLSSNEIISGQQSGRIMPNITTERLKKILDEKLNPLPEQLKEALATVKTLNTKIEQMEDTFGMLQEENKALKQEQFSLKAQVLRSANDLKLVQKSLNDLEQYTRRDCLEIRGIPLPEDLRVEDTNNIVLQLSQKMGIPLERNDISVSHRIRSSRASVDPAIIVKFVRREMRERLYRSRKRLKSITTADLGFSVDKKIFINESLTPKNKELFKDCLKFKNDKSYKFLWTSAGKIFLRKNADSPVIPINSFADITPS</sequence>
<dbReference type="Proteomes" id="UP000275408">
    <property type="component" value="Unassembled WGS sequence"/>
</dbReference>
<keyword evidence="4" id="KW-1185">Reference proteome</keyword>
<feature type="domain" description="FP protein C-terminal" evidence="2">
    <location>
        <begin position="1022"/>
        <end position="1070"/>
    </location>
</feature>
<dbReference type="OrthoDB" id="5957925at2759"/>
<reference evidence="3 4" key="1">
    <citation type="journal article" date="2018" name="Sci. Rep.">
        <title>Comparative analysis of the Pocillopora damicornis genome highlights role of immune system in coral evolution.</title>
        <authorList>
            <person name="Cunning R."/>
            <person name="Bay R.A."/>
            <person name="Gillette P."/>
            <person name="Baker A.C."/>
            <person name="Traylor-Knowles N."/>
        </authorList>
    </citation>
    <scope>NUCLEOTIDE SEQUENCE [LARGE SCALE GENOMIC DNA]</scope>
    <source>
        <strain evidence="3">RSMAS</strain>
        <tissue evidence="3">Whole animal</tissue>
    </source>
</reference>
<dbReference type="STRING" id="46731.A0A3M6TB70"/>
<dbReference type="PANTHER" id="PTHR46704">
    <property type="entry name" value="CXC DOMAIN-CONTAINING PROTEIN-RELATED"/>
    <property type="match status" value="1"/>
</dbReference>